<dbReference type="EMBL" id="OUUW01000004">
    <property type="protein sequence ID" value="SPP78915.1"/>
    <property type="molecule type" value="Genomic_DNA"/>
</dbReference>
<dbReference type="Proteomes" id="UP000268350">
    <property type="component" value="Unassembled WGS sequence"/>
</dbReference>
<feature type="transmembrane region" description="Helical" evidence="1">
    <location>
        <begin position="47"/>
        <end position="69"/>
    </location>
</feature>
<feature type="transmembrane region" description="Helical" evidence="1">
    <location>
        <begin position="6"/>
        <end position="26"/>
    </location>
</feature>
<keyword evidence="1" id="KW-1133">Transmembrane helix</keyword>
<evidence type="ECO:0000313" key="2">
    <source>
        <dbReference type="EMBL" id="SPP78915.1"/>
    </source>
</evidence>
<feature type="non-terminal residue" evidence="2">
    <location>
        <position position="1"/>
    </location>
</feature>
<protein>
    <submittedName>
        <fullName evidence="2">Uncharacterized protein</fullName>
    </submittedName>
</protein>
<organism evidence="2 3">
    <name type="scientific">Drosophila guanche</name>
    <name type="common">Fruit fly</name>
    <dbReference type="NCBI Taxonomy" id="7266"/>
    <lineage>
        <taxon>Eukaryota</taxon>
        <taxon>Metazoa</taxon>
        <taxon>Ecdysozoa</taxon>
        <taxon>Arthropoda</taxon>
        <taxon>Hexapoda</taxon>
        <taxon>Insecta</taxon>
        <taxon>Pterygota</taxon>
        <taxon>Neoptera</taxon>
        <taxon>Endopterygota</taxon>
        <taxon>Diptera</taxon>
        <taxon>Brachycera</taxon>
        <taxon>Muscomorpha</taxon>
        <taxon>Ephydroidea</taxon>
        <taxon>Drosophilidae</taxon>
        <taxon>Drosophila</taxon>
        <taxon>Sophophora</taxon>
    </lineage>
</organism>
<accession>A0A3B0JAB8</accession>
<reference evidence="3" key="1">
    <citation type="submission" date="2018-01" db="EMBL/GenBank/DDBJ databases">
        <authorList>
            <person name="Alioto T."/>
            <person name="Alioto T."/>
        </authorList>
    </citation>
    <scope>NUCLEOTIDE SEQUENCE [LARGE SCALE GENOMIC DNA]</scope>
</reference>
<sequence>TSPALSFVVAATAADVTQVEVGLIVAKWKLFTKCNYWGGRSRRHEHLCALMFGFRYHLICLYGAARLYYCVNSNTFTSTQPLLPFSIPVYPFTPTRPWNHFQPPLSLVLVAAKG</sequence>
<evidence type="ECO:0000256" key="1">
    <source>
        <dbReference type="SAM" id="Phobius"/>
    </source>
</evidence>
<evidence type="ECO:0000313" key="3">
    <source>
        <dbReference type="Proteomes" id="UP000268350"/>
    </source>
</evidence>
<feature type="non-terminal residue" evidence="2">
    <location>
        <position position="114"/>
    </location>
</feature>
<keyword evidence="1" id="KW-0812">Transmembrane</keyword>
<gene>
    <name evidence="2" type="ORF">DGUA_6G011671</name>
</gene>
<keyword evidence="3" id="KW-1185">Reference proteome</keyword>
<proteinExistence type="predicted"/>
<dbReference type="AlphaFoldDB" id="A0A3B0JAB8"/>
<keyword evidence="1" id="KW-0472">Membrane</keyword>
<name>A0A3B0JAB8_DROGU</name>